<gene>
    <name evidence="3" type="ORF">METZ01_LOCUS4221</name>
</gene>
<name>A0A381NA43_9ZZZZ</name>
<dbReference type="AlphaFoldDB" id="A0A381NA43"/>
<dbReference type="PANTHER" id="PTHR44154">
    <property type="entry name" value="QUINONE OXIDOREDUCTASE"/>
    <property type="match status" value="1"/>
</dbReference>
<organism evidence="3">
    <name type="scientific">marine metagenome</name>
    <dbReference type="NCBI Taxonomy" id="408172"/>
    <lineage>
        <taxon>unclassified sequences</taxon>
        <taxon>metagenomes</taxon>
        <taxon>ecological metagenomes</taxon>
    </lineage>
</organism>
<dbReference type="SUPFAM" id="SSF51735">
    <property type="entry name" value="NAD(P)-binding Rossmann-fold domains"/>
    <property type="match status" value="1"/>
</dbReference>
<dbReference type="Gene3D" id="3.90.180.10">
    <property type="entry name" value="Medium-chain alcohol dehydrogenases, catalytic domain"/>
    <property type="match status" value="1"/>
</dbReference>
<evidence type="ECO:0000313" key="3">
    <source>
        <dbReference type="EMBL" id="SUZ51367.1"/>
    </source>
</evidence>
<dbReference type="SMART" id="SM00829">
    <property type="entry name" value="PKS_ER"/>
    <property type="match status" value="1"/>
</dbReference>
<dbReference type="Pfam" id="PF08240">
    <property type="entry name" value="ADH_N"/>
    <property type="match status" value="1"/>
</dbReference>
<feature type="domain" description="Enoyl reductase (ER)" evidence="2">
    <location>
        <begin position="10"/>
        <end position="343"/>
    </location>
</feature>
<dbReference type="PANTHER" id="PTHR44154:SF1">
    <property type="entry name" value="QUINONE OXIDOREDUCTASE"/>
    <property type="match status" value="1"/>
</dbReference>
<accession>A0A381NA43</accession>
<sequence>MKAVYIEAQGGPEVLTYGDRPEPEAQAGEVKIRVKATALNRLDLYTRAGGRGLDREFPPPLILGGDCAGEVAECGEGVNTLKLGDRVVVNPRISCMQCGPCLAGNDDLCRSESFLGSAIDGSYAEYVSVPAVNAHLLADSVSFEQAAAAPTTYLPVWNMLVRKLQLKSWQTVLVLSASAGVGVAAIQVAKDVIGAKVIATTSSSEKVAKAMELGADVVINYNEEDIRERVREITGRAGVDCVVDHVGADFFAPAFASLRNGGRYGICGATTGLRTELHLGLLFSQRKEIYGVFMGTKEDMREIVEMLNRGAVKPVVDRTFPLADAAAAHKYMDESSFFGKLILTQE</sequence>
<dbReference type="SUPFAM" id="SSF50129">
    <property type="entry name" value="GroES-like"/>
    <property type="match status" value="1"/>
</dbReference>
<dbReference type="InterPro" id="IPR036291">
    <property type="entry name" value="NAD(P)-bd_dom_sf"/>
</dbReference>
<proteinExistence type="predicted"/>
<dbReference type="Pfam" id="PF00107">
    <property type="entry name" value="ADH_zinc_N"/>
    <property type="match status" value="1"/>
</dbReference>
<evidence type="ECO:0000259" key="2">
    <source>
        <dbReference type="SMART" id="SM00829"/>
    </source>
</evidence>
<dbReference type="GO" id="GO:0016491">
    <property type="term" value="F:oxidoreductase activity"/>
    <property type="evidence" value="ECO:0007669"/>
    <property type="project" value="InterPro"/>
</dbReference>
<dbReference type="InterPro" id="IPR013149">
    <property type="entry name" value="ADH-like_C"/>
</dbReference>
<dbReference type="EMBL" id="UINC01000221">
    <property type="protein sequence ID" value="SUZ51367.1"/>
    <property type="molecule type" value="Genomic_DNA"/>
</dbReference>
<evidence type="ECO:0000256" key="1">
    <source>
        <dbReference type="ARBA" id="ARBA00022857"/>
    </source>
</evidence>
<dbReference type="InterPro" id="IPR051603">
    <property type="entry name" value="Zinc-ADH_QOR/CCCR"/>
</dbReference>
<reference evidence="3" key="1">
    <citation type="submission" date="2018-05" db="EMBL/GenBank/DDBJ databases">
        <authorList>
            <person name="Lanie J.A."/>
            <person name="Ng W.-L."/>
            <person name="Kazmierczak K.M."/>
            <person name="Andrzejewski T.M."/>
            <person name="Davidsen T.M."/>
            <person name="Wayne K.J."/>
            <person name="Tettelin H."/>
            <person name="Glass J.I."/>
            <person name="Rusch D."/>
            <person name="Podicherti R."/>
            <person name="Tsui H.-C.T."/>
            <person name="Winkler M.E."/>
        </authorList>
    </citation>
    <scope>NUCLEOTIDE SEQUENCE</scope>
</reference>
<protein>
    <recommendedName>
        <fullName evidence="2">Enoyl reductase (ER) domain-containing protein</fullName>
    </recommendedName>
</protein>
<dbReference type="InterPro" id="IPR011032">
    <property type="entry name" value="GroES-like_sf"/>
</dbReference>
<keyword evidence="1" id="KW-0521">NADP</keyword>
<dbReference type="InterPro" id="IPR013154">
    <property type="entry name" value="ADH-like_N"/>
</dbReference>
<dbReference type="InterPro" id="IPR020843">
    <property type="entry name" value="ER"/>
</dbReference>